<dbReference type="CDD" id="cd18799">
    <property type="entry name" value="SF2_C_EcoAI-like"/>
    <property type="match status" value="1"/>
</dbReference>
<evidence type="ECO:0000259" key="1">
    <source>
        <dbReference type="PROSITE" id="PS51192"/>
    </source>
</evidence>
<dbReference type="InterPro" id="IPR021835">
    <property type="entry name" value="DUF3427"/>
</dbReference>
<dbReference type="Pfam" id="PF04851">
    <property type="entry name" value="ResIII"/>
    <property type="match status" value="1"/>
</dbReference>
<gene>
    <name evidence="3" type="ORF">NK125_13615</name>
</gene>
<dbReference type="SUPFAM" id="SSF56024">
    <property type="entry name" value="Phospholipase D/nuclease"/>
    <property type="match status" value="1"/>
</dbReference>
<dbReference type="InterPro" id="IPR058403">
    <property type="entry name" value="DUF8090"/>
</dbReference>
<dbReference type="Gene3D" id="3.30.870.10">
    <property type="entry name" value="Endonuclease Chain A"/>
    <property type="match status" value="1"/>
</dbReference>
<evidence type="ECO:0000313" key="3">
    <source>
        <dbReference type="EMBL" id="MCP1103440.1"/>
    </source>
</evidence>
<name>A0ABT1EC90_9FIRM</name>
<comment type="caution">
    <text evidence="3">The sequence shown here is derived from an EMBL/GenBank/DDBJ whole genome shotgun (WGS) entry which is preliminary data.</text>
</comment>
<dbReference type="Pfam" id="PF11907">
    <property type="entry name" value="DUF3427"/>
    <property type="match status" value="1"/>
</dbReference>
<dbReference type="SUPFAM" id="SSF52540">
    <property type="entry name" value="P-loop containing nucleoside triphosphate hydrolases"/>
    <property type="match status" value="1"/>
</dbReference>
<dbReference type="SMART" id="SM00487">
    <property type="entry name" value="DEXDc"/>
    <property type="match status" value="1"/>
</dbReference>
<dbReference type="SMART" id="SM00490">
    <property type="entry name" value="HELICc"/>
    <property type="match status" value="1"/>
</dbReference>
<keyword evidence="3" id="KW-0347">Helicase</keyword>
<feature type="domain" description="Helicase C-terminal" evidence="2">
    <location>
        <begin position="430"/>
        <end position="604"/>
    </location>
</feature>
<feature type="domain" description="Helicase ATP-binding" evidence="1">
    <location>
        <begin position="235"/>
        <end position="386"/>
    </location>
</feature>
<dbReference type="Pfam" id="PF13091">
    <property type="entry name" value="PLDc_2"/>
    <property type="match status" value="1"/>
</dbReference>
<dbReference type="Gene3D" id="3.40.50.300">
    <property type="entry name" value="P-loop containing nucleotide triphosphate hydrolases"/>
    <property type="match status" value="2"/>
</dbReference>
<evidence type="ECO:0000259" key="2">
    <source>
        <dbReference type="PROSITE" id="PS51194"/>
    </source>
</evidence>
<dbReference type="RefSeq" id="WP_262067213.1">
    <property type="nucleotide sequence ID" value="NZ_JAMXOD010000026.1"/>
</dbReference>
<dbReference type="GO" id="GO:0004386">
    <property type="term" value="F:helicase activity"/>
    <property type="evidence" value="ECO:0007669"/>
    <property type="project" value="UniProtKB-KW"/>
</dbReference>
<sequence length="970" mass="112717">MNGDIVKNIFNGVEKAFINYEGSSNLAYKPQFISNDEKSGRKVLTIIENELRNCSEFKISVAFITESGIVPLLMILRELEKKNIPGQILTTDYLEFSEPKALLKLNELKNIELRMYCTNEEKHSGFHTKGYMFKNDESYSLIIGSSNMTLKALTVNKEWNTKLVSTSQGEFAIDMLDEFERLWESSIEIADVIDTYREIYNSKKETLRLTKIPTIKQYKLEPNTMQVEFIKNLKEIRKNGQDKALLISATGTGKTYASAFALREEKPKKALFLVHREQIAKQAIKSYRDVFGNTVSLGLLSGTHKDYDAEYLFSTMQMMAKEEVRERFASDEFQIIVVDEVHRAGADSYQKIMKYFNPSLWLGMTASPERPDGFDIYKLFNHNIAYEIRLQKALESGLLCPFQYFGITDISINGETFDDESSVKDFNLLVADERVEYIIEQATYYGYSGNRVKGLVFCSTKKEAKFLSDKFNEREYEGRTYRTLSLSGDDSQDKREEAIELLANDYNEDGEFLDYIFTVDIFNEGVDIPEINQIIMLRPTQSPIVFVQQLGRGLRKADGKEFVVVLDFIGNYTNNFMIPIALFGERTYNKDNMRRCVIEGNRIMPGSASIHFDEIAKDKILKSIDNVTTKLKLLSEKYIQLKNKLGKIPTLMEFQEYGEVDPLLFIEYSGTYHAFLQKVDKEYKVVLEDDENITLEFISKLIGNGKRLEELIILKHLLHHKEFEIEEIADILKNKYNREASPESLESAIRMISGKFLNSPSDKRKYAKVNIITDHKKEGYRRAYNYYKRLLHNDFFKHVKDILNFAISRHKATYENSIDESGLALYEKYSRKDVCRILNWEKDESSTIYGYRIKHETCPIFVTYHKQEFISESTKYEDEFINNKEFSWMTRSTGNWREEAQRIMDYRKNGLKVYLFIKKSDGEGSDFYYLGKCMPTKAKETSNTNGAPIMNIKLELEHSVRDDLYDYLSK</sequence>
<proteinExistence type="predicted"/>
<dbReference type="PROSITE" id="PS51192">
    <property type="entry name" value="HELICASE_ATP_BIND_1"/>
    <property type="match status" value="1"/>
</dbReference>
<dbReference type="InterPro" id="IPR014001">
    <property type="entry name" value="Helicase_ATP-bd"/>
</dbReference>
<dbReference type="InterPro" id="IPR001650">
    <property type="entry name" value="Helicase_C-like"/>
</dbReference>
<keyword evidence="3" id="KW-0547">Nucleotide-binding</keyword>
<reference evidence="3 4" key="1">
    <citation type="journal article" date="2022" name="Genome Biol. Evol.">
        <title>Host diet, physiology and behaviors set the stage for Lachnospiraceae cladogenesis.</title>
        <authorList>
            <person name="Vera-Ponce De Leon A."/>
            <person name="Schneider M."/>
            <person name="Jahnes B.C."/>
            <person name="Sadowski V."/>
            <person name="Camuy-Velez L.A."/>
            <person name="Duan J."/>
            <person name="Sabree Z.L."/>
        </authorList>
    </citation>
    <scope>NUCLEOTIDE SEQUENCE [LARGE SCALE GENOMIC DNA]</scope>
    <source>
        <strain evidence="3 4">PAL113</strain>
    </source>
</reference>
<organism evidence="3 4">
    <name type="scientific">Aequitasia blattaphilus</name>
    <dbReference type="NCBI Taxonomy" id="2949332"/>
    <lineage>
        <taxon>Bacteria</taxon>
        <taxon>Bacillati</taxon>
        <taxon>Bacillota</taxon>
        <taxon>Clostridia</taxon>
        <taxon>Lachnospirales</taxon>
        <taxon>Lachnospiraceae</taxon>
        <taxon>Aequitasia</taxon>
    </lineage>
</organism>
<keyword evidence="3" id="KW-0067">ATP-binding</keyword>
<dbReference type="Proteomes" id="UP001523566">
    <property type="component" value="Unassembled WGS sequence"/>
</dbReference>
<accession>A0ABT1EC90</accession>
<protein>
    <submittedName>
        <fullName evidence="3">DEAD/DEAH box helicase</fullName>
    </submittedName>
</protein>
<dbReference type="InterPro" id="IPR027417">
    <property type="entry name" value="P-loop_NTPase"/>
</dbReference>
<evidence type="ECO:0000313" key="4">
    <source>
        <dbReference type="Proteomes" id="UP001523566"/>
    </source>
</evidence>
<dbReference type="Pfam" id="PF26350">
    <property type="entry name" value="DUF8090"/>
    <property type="match status" value="1"/>
</dbReference>
<dbReference type="CDD" id="cd09204">
    <property type="entry name" value="PLDc_N_DEXD_b2"/>
    <property type="match status" value="1"/>
</dbReference>
<keyword evidence="4" id="KW-1185">Reference proteome</keyword>
<dbReference type="Pfam" id="PF00271">
    <property type="entry name" value="Helicase_C"/>
    <property type="match status" value="1"/>
</dbReference>
<dbReference type="InterPro" id="IPR006935">
    <property type="entry name" value="Helicase/UvrB_N"/>
</dbReference>
<dbReference type="PANTHER" id="PTHR47396">
    <property type="entry name" value="TYPE I RESTRICTION ENZYME ECOKI R PROTEIN"/>
    <property type="match status" value="1"/>
</dbReference>
<dbReference type="EMBL" id="JAMZFW010000026">
    <property type="protein sequence ID" value="MCP1103440.1"/>
    <property type="molecule type" value="Genomic_DNA"/>
</dbReference>
<dbReference type="CDD" id="cd18032">
    <property type="entry name" value="DEXHc_RE_I_III_res"/>
    <property type="match status" value="1"/>
</dbReference>
<dbReference type="InterPro" id="IPR050742">
    <property type="entry name" value="Helicase_Restrict-Modif_Enz"/>
</dbReference>
<keyword evidence="3" id="KW-0378">Hydrolase</keyword>
<dbReference type="PROSITE" id="PS51194">
    <property type="entry name" value="HELICASE_CTER"/>
    <property type="match status" value="1"/>
</dbReference>
<dbReference type="PANTHER" id="PTHR47396:SF1">
    <property type="entry name" value="ATP-DEPENDENT HELICASE IRC3-RELATED"/>
    <property type="match status" value="1"/>
</dbReference>
<dbReference type="InterPro" id="IPR025202">
    <property type="entry name" value="PLD-like_dom"/>
</dbReference>